<reference evidence="2" key="1">
    <citation type="journal article" date="2014" name="Int. J. Syst. Evol. Microbiol.">
        <title>Complete genome sequence of Corynebacterium casei LMG S-19264T (=DSM 44701T), isolated from a smear-ripened cheese.</title>
        <authorList>
            <consortium name="US DOE Joint Genome Institute (JGI-PGF)"/>
            <person name="Walter F."/>
            <person name="Albersmeier A."/>
            <person name="Kalinowski J."/>
            <person name="Ruckert C."/>
        </authorList>
    </citation>
    <scope>NUCLEOTIDE SEQUENCE</scope>
    <source>
        <strain evidence="2">CGMCC 4.7272</strain>
    </source>
</reference>
<organism evidence="2 3">
    <name type="scientific">Streptomyces lacrimifluminis</name>
    <dbReference type="NCBI Taxonomy" id="1500077"/>
    <lineage>
        <taxon>Bacteria</taxon>
        <taxon>Bacillati</taxon>
        <taxon>Actinomycetota</taxon>
        <taxon>Actinomycetes</taxon>
        <taxon>Kitasatosporales</taxon>
        <taxon>Streptomycetaceae</taxon>
        <taxon>Streptomyces</taxon>
    </lineage>
</organism>
<keyword evidence="3" id="KW-1185">Reference proteome</keyword>
<feature type="region of interest" description="Disordered" evidence="1">
    <location>
        <begin position="1"/>
        <end position="45"/>
    </location>
</feature>
<reference evidence="2" key="2">
    <citation type="submission" date="2020-09" db="EMBL/GenBank/DDBJ databases">
        <authorList>
            <person name="Sun Q."/>
            <person name="Zhou Y."/>
        </authorList>
    </citation>
    <scope>NUCLEOTIDE SEQUENCE</scope>
    <source>
        <strain evidence="2">CGMCC 4.7272</strain>
    </source>
</reference>
<sequence>MPTGSAAENGTFQRCADGTAPSNCRQNRAKSSAPPAVTVHGPIPGRQHTARLTDINWRTVAACCCTARKRRAGPGRVGGGQCARRGTVRELLPLEIRYRQAALRGQRRHIGDGATGTR</sequence>
<name>A0A917L0E8_9ACTN</name>
<accession>A0A917L0E8</accession>
<evidence type="ECO:0000256" key="1">
    <source>
        <dbReference type="SAM" id="MobiDB-lite"/>
    </source>
</evidence>
<gene>
    <name evidence="2" type="ORF">GCM10012282_36550</name>
</gene>
<dbReference type="AlphaFoldDB" id="A0A917L0E8"/>
<comment type="caution">
    <text evidence="2">The sequence shown here is derived from an EMBL/GenBank/DDBJ whole genome shotgun (WGS) entry which is preliminary data.</text>
</comment>
<evidence type="ECO:0000313" key="3">
    <source>
        <dbReference type="Proteomes" id="UP000625682"/>
    </source>
</evidence>
<protein>
    <submittedName>
        <fullName evidence="2">Uncharacterized protein</fullName>
    </submittedName>
</protein>
<feature type="compositionally biased region" description="Polar residues" evidence="1">
    <location>
        <begin position="20"/>
        <end position="30"/>
    </location>
</feature>
<dbReference type="EMBL" id="BMMU01000011">
    <property type="protein sequence ID" value="GGJ36542.1"/>
    <property type="molecule type" value="Genomic_DNA"/>
</dbReference>
<evidence type="ECO:0000313" key="2">
    <source>
        <dbReference type="EMBL" id="GGJ36542.1"/>
    </source>
</evidence>
<dbReference type="Proteomes" id="UP000625682">
    <property type="component" value="Unassembled WGS sequence"/>
</dbReference>
<proteinExistence type="predicted"/>
<feature type="compositionally biased region" description="Polar residues" evidence="1">
    <location>
        <begin position="1"/>
        <end position="12"/>
    </location>
</feature>